<dbReference type="GO" id="GO:0008168">
    <property type="term" value="F:methyltransferase activity"/>
    <property type="evidence" value="ECO:0007669"/>
    <property type="project" value="UniProtKB-KW"/>
</dbReference>
<dbReference type="InterPro" id="IPR009057">
    <property type="entry name" value="Homeodomain-like_sf"/>
</dbReference>
<dbReference type="GO" id="GO:0003700">
    <property type="term" value="F:DNA-binding transcription factor activity"/>
    <property type="evidence" value="ECO:0007669"/>
    <property type="project" value="InterPro"/>
</dbReference>
<dbReference type="InterPro" id="IPR018060">
    <property type="entry name" value="HTH_AraC"/>
</dbReference>
<protein>
    <submittedName>
        <fullName evidence="5">Methylphosphotriester-DNA--protein-cysteine S-methyltransferase</fullName>
        <ecNumber evidence="5">2.1.1.-</ecNumber>
    </submittedName>
</protein>
<dbReference type="Gene3D" id="1.10.10.60">
    <property type="entry name" value="Homeodomain-like"/>
    <property type="match status" value="1"/>
</dbReference>
<accession>A0A0P1GJ43</accession>
<dbReference type="PROSITE" id="PS01124">
    <property type="entry name" value="HTH_ARAC_FAMILY_2"/>
    <property type="match status" value="1"/>
</dbReference>
<keyword evidence="2" id="KW-0238">DNA-binding</keyword>
<dbReference type="PANTHER" id="PTHR43280">
    <property type="entry name" value="ARAC-FAMILY TRANSCRIPTIONAL REGULATOR"/>
    <property type="match status" value="1"/>
</dbReference>
<gene>
    <name evidence="5" type="primary">adaA_2</name>
    <name evidence="5" type="ORF">TRM7557_03754</name>
</gene>
<dbReference type="STRING" id="928856.SAMN04488049_105100"/>
<dbReference type="SUPFAM" id="SSF51215">
    <property type="entry name" value="Regulatory protein AraC"/>
    <property type="match status" value="1"/>
</dbReference>
<feature type="domain" description="HTH araC/xylS-type" evidence="4">
    <location>
        <begin position="186"/>
        <end position="264"/>
    </location>
</feature>
<keyword evidence="1" id="KW-0805">Transcription regulation</keyword>
<dbReference type="GO" id="GO:0043565">
    <property type="term" value="F:sequence-specific DNA binding"/>
    <property type="evidence" value="ECO:0007669"/>
    <property type="project" value="InterPro"/>
</dbReference>
<dbReference type="InterPro" id="IPR018062">
    <property type="entry name" value="HTH_AraC-typ_CS"/>
</dbReference>
<keyword evidence="6" id="KW-1185">Reference proteome</keyword>
<sequence>MPYDPKTTEVLDIVPALSLMAKGSWQLELAHARDCHLVFWITRGQGRVLLDGAQKGFGPHTVLHIPARHLFALELGRQCIGQVLRVPETVPCALPETPCALRVSDMQEQAQINALFEAALREQQRGDDHSDRGLRSYTDLIGITLRRQMDRRAQTTDKAAGKRLSRAFCQRLVTLEACQQNMGEHASALDVTPTHLTRVCKAETGKTAATLLTERQLHAARKFLSASNRPMREIAQDLGFGSPAYFTRFISQHTGTTPSQLRKTSQTAEN</sequence>
<dbReference type="Pfam" id="PF12833">
    <property type="entry name" value="HTH_18"/>
    <property type="match status" value="1"/>
</dbReference>
<dbReference type="OrthoDB" id="9814125at2"/>
<dbReference type="SMART" id="SM00342">
    <property type="entry name" value="HTH_ARAC"/>
    <property type="match status" value="1"/>
</dbReference>
<keyword evidence="5" id="KW-0489">Methyltransferase</keyword>
<evidence type="ECO:0000256" key="1">
    <source>
        <dbReference type="ARBA" id="ARBA00023015"/>
    </source>
</evidence>
<evidence type="ECO:0000313" key="6">
    <source>
        <dbReference type="Proteomes" id="UP000052022"/>
    </source>
</evidence>
<evidence type="ECO:0000256" key="2">
    <source>
        <dbReference type="ARBA" id="ARBA00023125"/>
    </source>
</evidence>
<dbReference type="AlphaFoldDB" id="A0A0P1GJ43"/>
<dbReference type="InterPro" id="IPR037923">
    <property type="entry name" value="HTH-like"/>
</dbReference>
<dbReference type="EMBL" id="CYSD01000043">
    <property type="protein sequence ID" value="CUH82106.1"/>
    <property type="molecule type" value="Genomic_DNA"/>
</dbReference>
<dbReference type="SUPFAM" id="SSF46689">
    <property type="entry name" value="Homeodomain-like"/>
    <property type="match status" value="1"/>
</dbReference>
<keyword evidence="3" id="KW-0804">Transcription</keyword>
<dbReference type="PROSITE" id="PS00041">
    <property type="entry name" value="HTH_ARAC_FAMILY_1"/>
    <property type="match status" value="1"/>
</dbReference>
<proteinExistence type="predicted"/>
<reference evidence="5 6" key="1">
    <citation type="submission" date="2015-09" db="EMBL/GenBank/DDBJ databases">
        <authorList>
            <consortium name="Swine Surveillance"/>
        </authorList>
    </citation>
    <scope>NUCLEOTIDE SEQUENCE [LARGE SCALE GENOMIC DNA]</scope>
    <source>
        <strain evidence="5 6">CECT 7557</strain>
    </source>
</reference>
<dbReference type="GO" id="GO:0032259">
    <property type="term" value="P:methylation"/>
    <property type="evidence" value="ECO:0007669"/>
    <property type="project" value="UniProtKB-KW"/>
</dbReference>
<evidence type="ECO:0000259" key="4">
    <source>
        <dbReference type="PROSITE" id="PS01124"/>
    </source>
</evidence>
<dbReference type="EC" id="2.1.1.-" evidence="5"/>
<dbReference type="RefSeq" id="WP_058291728.1">
    <property type="nucleotide sequence ID" value="NZ_CYSD01000043.1"/>
</dbReference>
<dbReference type="Proteomes" id="UP000052022">
    <property type="component" value="Unassembled WGS sequence"/>
</dbReference>
<evidence type="ECO:0000256" key="3">
    <source>
        <dbReference type="ARBA" id="ARBA00023163"/>
    </source>
</evidence>
<evidence type="ECO:0000313" key="5">
    <source>
        <dbReference type="EMBL" id="CUH82106.1"/>
    </source>
</evidence>
<name>A0A0P1GJ43_9RHOB</name>
<organism evidence="5 6">
    <name type="scientific">Tritonibacter multivorans</name>
    <dbReference type="NCBI Taxonomy" id="928856"/>
    <lineage>
        <taxon>Bacteria</taxon>
        <taxon>Pseudomonadati</taxon>
        <taxon>Pseudomonadota</taxon>
        <taxon>Alphaproteobacteria</taxon>
        <taxon>Rhodobacterales</taxon>
        <taxon>Paracoccaceae</taxon>
        <taxon>Tritonibacter</taxon>
    </lineage>
</organism>
<dbReference type="PANTHER" id="PTHR43280:SF32">
    <property type="entry name" value="TRANSCRIPTIONAL REGULATORY PROTEIN"/>
    <property type="match status" value="1"/>
</dbReference>
<keyword evidence="5" id="KW-0808">Transferase</keyword>